<accession>A0A8H4UDR4</accession>
<name>A0A8H4UDR4_9HYPO</name>
<organism evidence="1 2">
    <name type="scientific">Fusarium zealandicum</name>
    <dbReference type="NCBI Taxonomy" id="1053134"/>
    <lineage>
        <taxon>Eukaryota</taxon>
        <taxon>Fungi</taxon>
        <taxon>Dikarya</taxon>
        <taxon>Ascomycota</taxon>
        <taxon>Pezizomycotina</taxon>
        <taxon>Sordariomycetes</taxon>
        <taxon>Hypocreomycetidae</taxon>
        <taxon>Hypocreales</taxon>
        <taxon>Nectriaceae</taxon>
        <taxon>Fusarium</taxon>
        <taxon>Fusarium staphyleae species complex</taxon>
    </lineage>
</organism>
<dbReference type="EMBL" id="JABEYC010000726">
    <property type="protein sequence ID" value="KAF4974631.1"/>
    <property type="molecule type" value="Genomic_DNA"/>
</dbReference>
<protein>
    <submittedName>
        <fullName evidence="1">Uncharacterized protein</fullName>
    </submittedName>
</protein>
<evidence type="ECO:0000313" key="2">
    <source>
        <dbReference type="Proteomes" id="UP000635477"/>
    </source>
</evidence>
<reference evidence="1" key="1">
    <citation type="journal article" date="2020" name="BMC Genomics">
        <title>Correction to: Identification and distribution of gene clusters required for synthesis of sphingolipid metabolism inhibitors in diverse species of the filamentous fungus Fusarium.</title>
        <authorList>
            <person name="Kim H.S."/>
            <person name="Lohmar J.M."/>
            <person name="Busman M."/>
            <person name="Brown D.W."/>
            <person name="Naumann T.A."/>
            <person name="Divon H.H."/>
            <person name="Lysoe E."/>
            <person name="Uhlig S."/>
            <person name="Proctor R.H."/>
        </authorList>
    </citation>
    <scope>NUCLEOTIDE SEQUENCE</scope>
    <source>
        <strain evidence="1">NRRL 22465</strain>
    </source>
</reference>
<gene>
    <name evidence="1" type="ORF">FZEAL_8490</name>
</gene>
<sequence>MNAKQVAPPTTTRCAALSFSDAQSTLSGTSVAYLHTREVMEAEMPEAAEALIVTAQLSASVGGDGTIGQRSPSYPPLLEGVKTVSLTLMATPTGAEQVWLLVAATRSICFEGPFVVNIMLKSVLLTPRSNLQALLRCQGYGIITLHRFIPSILMRPVPREGGVTDRFQLLRSMPAGSFRLAIGAYNLKPSSANKGMSPTTTATSVNEVSTPRPILEGTVLERAAYAADSIRLRR</sequence>
<proteinExistence type="predicted"/>
<dbReference type="Proteomes" id="UP000635477">
    <property type="component" value="Unassembled WGS sequence"/>
</dbReference>
<comment type="caution">
    <text evidence="1">The sequence shown here is derived from an EMBL/GenBank/DDBJ whole genome shotgun (WGS) entry which is preliminary data.</text>
</comment>
<evidence type="ECO:0000313" key="1">
    <source>
        <dbReference type="EMBL" id="KAF4974631.1"/>
    </source>
</evidence>
<reference evidence="1" key="2">
    <citation type="submission" date="2020-05" db="EMBL/GenBank/DDBJ databases">
        <authorList>
            <person name="Kim H.-S."/>
            <person name="Proctor R.H."/>
            <person name="Brown D.W."/>
        </authorList>
    </citation>
    <scope>NUCLEOTIDE SEQUENCE</scope>
    <source>
        <strain evidence="1">NRRL 22465</strain>
    </source>
</reference>
<keyword evidence="2" id="KW-1185">Reference proteome</keyword>
<dbReference type="AlphaFoldDB" id="A0A8H4UDR4"/>